<reference evidence="1" key="2">
    <citation type="journal article" date="2015" name="Fish Shellfish Immunol.">
        <title>Early steps in the European eel (Anguilla anguilla)-Vibrio vulnificus interaction in the gills: Role of the RtxA13 toxin.</title>
        <authorList>
            <person name="Callol A."/>
            <person name="Pajuelo D."/>
            <person name="Ebbesson L."/>
            <person name="Teles M."/>
            <person name="MacKenzie S."/>
            <person name="Amaro C."/>
        </authorList>
    </citation>
    <scope>NUCLEOTIDE SEQUENCE</scope>
</reference>
<protein>
    <submittedName>
        <fullName evidence="1">Uncharacterized protein</fullName>
    </submittedName>
</protein>
<organism evidence="1">
    <name type="scientific">Anguilla anguilla</name>
    <name type="common">European freshwater eel</name>
    <name type="synonym">Muraena anguilla</name>
    <dbReference type="NCBI Taxonomy" id="7936"/>
    <lineage>
        <taxon>Eukaryota</taxon>
        <taxon>Metazoa</taxon>
        <taxon>Chordata</taxon>
        <taxon>Craniata</taxon>
        <taxon>Vertebrata</taxon>
        <taxon>Euteleostomi</taxon>
        <taxon>Actinopterygii</taxon>
        <taxon>Neopterygii</taxon>
        <taxon>Teleostei</taxon>
        <taxon>Anguilliformes</taxon>
        <taxon>Anguillidae</taxon>
        <taxon>Anguilla</taxon>
    </lineage>
</organism>
<proteinExistence type="predicted"/>
<name>A0A0E9QI67_ANGAN</name>
<accession>A0A0E9QI67</accession>
<dbReference type="EMBL" id="GBXM01092103">
    <property type="protein sequence ID" value="JAH16474.1"/>
    <property type="molecule type" value="Transcribed_RNA"/>
</dbReference>
<dbReference type="AlphaFoldDB" id="A0A0E9QI67"/>
<sequence>MLNKNWEKTEIQDFLDSKRQLGSRENPVCRVFCIERNALMVCDDRRDVKMYRKPIALETSICSKTLQQNKVAHHSILKRPR</sequence>
<reference evidence="1" key="1">
    <citation type="submission" date="2014-11" db="EMBL/GenBank/DDBJ databases">
        <authorList>
            <person name="Amaro Gonzalez C."/>
        </authorList>
    </citation>
    <scope>NUCLEOTIDE SEQUENCE</scope>
</reference>
<evidence type="ECO:0000313" key="1">
    <source>
        <dbReference type="EMBL" id="JAH16474.1"/>
    </source>
</evidence>